<dbReference type="Pfam" id="PF03108">
    <property type="entry name" value="DBD_Tnp_Mut"/>
    <property type="match status" value="1"/>
</dbReference>
<evidence type="ECO:0000256" key="3">
    <source>
        <dbReference type="ARBA" id="ARBA00022771"/>
    </source>
</evidence>
<dbReference type="InterPro" id="IPR001207">
    <property type="entry name" value="Transposase_mutator"/>
</dbReference>
<dbReference type="GO" id="GO:0003677">
    <property type="term" value="F:DNA binding"/>
    <property type="evidence" value="ECO:0007669"/>
    <property type="project" value="UniProtKB-KW"/>
</dbReference>
<keyword evidence="4" id="KW-0862">Zinc</keyword>
<dbReference type="InterPro" id="IPR004332">
    <property type="entry name" value="Transposase_MuDR"/>
</dbReference>
<dbReference type="Pfam" id="PF04434">
    <property type="entry name" value="SWIM"/>
    <property type="match status" value="1"/>
</dbReference>
<dbReference type="EMBL" id="JBJKTR010000007">
    <property type="protein sequence ID" value="KAL3363297.1"/>
    <property type="molecule type" value="Genomic_DNA"/>
</dbReference>
<dbReference type="PROSITE" id="PS01007">
    <property type="entry name" value="TRANSPOSASE_MUTATOR"/>
    <property type="match status" value="1"/>
</dbReference>
<evidence type="ECO:0000256" key="1">
    <source>
        <dbReference type="ARBA" id="ARBA00022578"/>
    </source>
</evidence>
<dbReference type="Pfam" id="PF10551">
    <property type="entry name" value="MULE"/>
    <property type="match status" value="1"/>
</dbReference>
<evidence type="ECO:0000256" key="4">
    <source>
        <dbReference type="ARBA" id="ARBA00022833"/>
    </source>
</evidence>
<proteinExistence type="predicted"/>
<name>A0ABD2U5S6_9SOLN</name>
<feature type="domain" description="SWIM-type" evidence="9">
    <location>
        <begin position="685"/>
        <end position="717"/>
    </location>
</feature>
<evidence type="ECO:0000259" key="9">
    <source>
        <dbReference type="PROSITE" id="PS50966"/>
    </source>
</evidence>
<evidence type="ECO:0000256" key="5">
    <source>
        <dbReference type="ARBA" id="ARBA00023125"/>
    </source>
</evidence>
<sequence>MLLRSKDDGESPLIYESMADTSFFSIKIHHGGVMKRTPEKHYVEGNIDYIDYVNANKLDLDEFKKMAEICGYLKNSITFWHRCGRSGNRWRLVSTDNEAHVIRKNIPNDNMIEIYFEHLDSYFNIEDMTSIHSSNAADYNRQQLVQENPLVNDFSDSEVELTDGLLIDKHEKTTQYIVDEWEILSIEAQRKMTALEGESNCVDSTDTKSLHSDSENEILNFPTFNPQIDGDNPILVLECVFESKKDFKSAVVTHEIKNGKYIQWLKNDKERMKAVCIHSECKWEITACKMQRDTSFQIRKYIPTHNCKEWHYDNRKITSSFIARKYLTEIKSNRAWSLVDFRDRVSVDLRAHVTLSQAKRAKMLAIALIDGDIKDQYKVMWDYCIEIDRTNPGSTIHMKFTENEITNKPYRFQRIYICFAACKLAFKVRCRKIIGVDGCWLKGPMYGTQLLTVVGIDGNNNIFLIAYAIVEKESKESWAWFLNYLTVDLDVDETGWTFMSDKQKGLIEAFNEVLPYVSHRFCARHLHNNFKRAGFGGFTLKKTFWAAAKATTVKEFDACMVRIRELDPNAADWLNDKEPSQWSRSHFSSDAKCDILLNNICEVFNSMILDARDKPIVTLLEKLRYLLMARMLANREKAHKWSSNDVCPKIKDILHKNQTATGEYIPRKSNQWNYEIIGATIHDSWAVDLENRICSCRKWSIMGIPCKHVIAAIRAKKDNILDYVDDCYKVETYRRIYEHAILPINGPQIWAKSTKIPPLPPTIVGNKKRGRKQKARRKEADEVGASRTKMKRKQQSLDCSTCNKPGHNKKTCKYNVVSQETTSVRQKLPVRRGHEEAGQEKTRQEGAGQEKTVGREEVVDIDSDWIYSQQTQS</sequence>
<dbReference type="PANTHER" id="PTHR31973">
    <property type="entry name" value="POLYPROTEIN, PUTATIVE-RELATED"/>
    <property type="match status" value="1"/>
</dbReference>
<dbReference type="InterPro" id="IPR018289">
    <property type="entry name" value="MULE_transposase_dom"/>
</dbReference>
<keyword evidence="6" id="KW-0233">DNA recombination</keyword>
<dbReference type="AlphaFoldDB" id="A0ABD2U5S6"/>
<dbReference type="PROSITE" id="PS50966">
    <property type="entry name" value="ZF_SWIM"/>
    <property type="match status" value="1"/>
</dbReference>
<feature type="compositionally biased region" description="Basic residues" evidence="8">
    <location>
        <begin position="766"/>
        <end position="777"/>
    </location>
</feature>
<dbReference type="SMART" id="SM00575">
    <property type="entry name" value="ZnF_PMZ"/>
    <property type="match status" value="1"/>
</dbReference>
<evidence type="ECO:0000313" key="11">
    <source>
        <dbReference type="Proteomes" id="UP001627284"/>
    </source>
</evidence>
<dbReference type="GO" id="GO:0008270">
    <property type="term" value="F:zinc ion binding"/>
    <property type="evidence" value="ECO:0007669"/>
    <property type="project" value="UniProtKB-KW"/>
</dbReference>
<evidence type="ECO:0000256" key="6">
    <source>
        <dbReference type="ARBA" id="ARBA00023172"/>
    </source>
</evidence>
<keyword evidence="5" id="KW-0238">DNA-binding</keyword>
<dbReference type="InterPro" id="IPR007527">
    <property type="entry name" value="Znf_SWIM"/>
</dbReference>
<comment type="caution">
    <text evidence="10">The sequence shown here is derived from an EMBL/GenBank/DDBJ whole genome shotgun (WGS) entry which is preliminary data.</text>
</comment>
<organism evidence="10 11">
    <name type="scientific">Solanum stoloniferum</name>
    <dbReference type="NCBI Taxonomy" id="62892"/>
    <lineage>
        <taxon>Eukaryota</taxon>
        <taxon>Viridiplantae</taxon>
        <taxon>Streptophyta</taxon>
        <taxon>Embryophyta</taxon>
        <taxon>Tracheophyta</taxon>
        <taxon>Spermatophyta</taxon>
        <taxon>Magnoliopsida</taxon>
        <taxon>eudicotyledons</taxon>
        <taxon>Gunneridae</taxon>
        <taxon>Pentapetalae</taxon>
        <taxon>asterids</taxon>
        <taxon>lamiids</taxon>
        <taxon>Solanales</taxon>
        <taxon>Solanaceae</taxon>
        <taxon>Solanoideae</taxon>
        <taxon>Solaneae</taxon>
        <taxon>Solanum</taxon>
    </lineage>
</organism>
<dbReference type="GO" id="GO:0006310">
    <property type="term" value="P:DNA recombination"/>
    <property type="evidence" value="ECO:0007669"/>
    <property type="project" value="UniProtKB-KW"/>
</dbReference>
<evidence type="ECO:0000313" key="10">
    <source>
        <dbReference type="EMBL" id="KAL3363297.1"/>
    </source>
</evidence>
<reference evidence="10 11" key="1">
    <citation type="submission" date="2024-05" db="EMBL/GenBank/DDBJ databases">
        <title>De novo assembly of an allotetraploid wild potato.</title>
        <authorList>
            <person name="Hosaka A.J."/>
        </authorList>
    </citation>
    <scope>NUCLEOTIDE SEQUENCE [LARGE SCALE GENOMIC DNA]</scope>
    <source>
        <tissue evidence="10">Young leaves</tissue>
    </source>
</reference>
<dbReference type="GO" id="GO:0032196">
    <property type="term" value="P:transposition"/>
    <property type="evidence" value="ECO:0007669"/>
    <property type="project" value="UniProtKB-KW"/>
</dbReference>
<dbReference type="Pfam" id="PF26130">
    <property type="entry name" value="PB1-like"/>
    <property type="match status" value="1"/>
</dbReference>
<keyword evidence="1" id="KW-0815">Transposition</keyword>
<protein>
    <recommendedName>
        <fullName evidence="9">SWIM-type domain-containing protein</fullName>
    </recommendedName>
</protein>
<dbReference type="InterPro" id="IPR006564">
    <property type="entry name" value="Znf_PMZ"/>
</dbReference>
<feature type="region of interest" description="Disordered" evidence="8">
    <location>
        <begin position="760"/>
        <end position="802"/>
    </location>
</feature>
<feature type="region of interest" description="Disordered" evidence="8">
    <location>
        <begin position="823"/>
        <end position="855"/>
    </location>
</feature>
<keyword evidence="3 7" id="KW-0863">Zinc-finger</keyword>
<dbReference type="Proteomes" id="UP001627284">
    <property type="component" value="Unassembled WGS sequence"/>
</dbReference>
<keyword evidence="11" id="KW-1185">Reference proteome</keyword>
<dbReference type="InterPro" id="IPR058594">
    <property type="entry name" value="PB1-like_dom_pln"/>
</dbReference>
<dbReference type="PANTHER" id="PTHR31973:SF191">
    <property type="entry name" value="OS05G0489400 PROTEIN"/>
    <property type="match status" value="1"/>
</dbReference>
<gene>
    <name evidence="10" type="ORF">AABB24_012538</name>
</gene>
<evidence type="ECO:0000256" key="2">
    <source>
        <dbReference type="ARBA" id="ARBA00022723"/>
    </source>
</evidence>
<accession>A0ABD2U5S6</accession>
<keyword evidence="2" id="KW-0479">Metal-binding</keyword>
<feature type="compositionally biased region" description="Basic and acidic residues" evidence="8">
    <location>
        <begin position="832"/>
        <end position="844"/>
    </location>
</feature>
<evidence type="ECO:0000256" key="7">
    <source>
        <dbReference type="PROSITE-ProRule" id="PRU00325"/>
    </source>
</evidence>
<evidence type="ECO:0000256" key="8">
    <source>
        <dbReference type="SAM" id="MobiDB-lite"/>
    </source>
</evidence>